<organism evidence="1 2">
    <name type="scientific">Parascaris equorum</name>
    <name type="common">Equine roundworm</name>
    <dbReference type="NCBI Taxonomy" id="6256"/>
    <lineage>
        <taxon>Eukaryota</taxon>
        <taxon>Metazoa</taxon>
        <taxon>Ecdysozoa</taxon>
        <taxon>Nematoda</taxon>
        <taxon>Chromadorea</taxon>
        <taxon>Rhabditida</taxon>
        <taxon>Spirurina</taxon>
        <taxon>Ascaridomorpha</taxon>
        <taxon>Ascaridoidea</taxon>
        <taxon>Ascarididae</taxon>
        <taxon>Parascaris</taxon>
    </lineage>
</organism>
<sequence length="73" mass="8210">MLGFGAKSGNQRITSDDKMESIVARKRDELLQHADQGDLISFGIVPELVGRFPVIVPFHSFDKVCFVLFLPFK</sequence>
<dbReference type="InterPro" id="IPR027417">
    <property type="entry name" value="P-loop_NTPase"/>
</dbReference>
<name>A0A914REM8_PAREQ</name>
<reference evidence="2" key="1">
    <citation type="submission" date="2022-11" db="UniProtKB">
        <authorList>
            <consortium name="WormBaseParasite"/>
        </authorList>
    </citation>
    <scope>IDENTIFICATION</scope>
</reference>
<dbReference type="Gene3D" id="3.40.50.300">
    <property type="entry name" value="P-loop containing nucleotide triphosphate hydrolases"/>
    <property type="match status" value="1"/>
</dbReference>
<keyword evidence="1" id="KW-1185">Reference proteome</keyword>
<evidence type="ECO:0000313" key="2">
    <source>
        <dbReference type="WBParaSite" id="PEQ_0000508601-mRNA-1"/>
    </source>
</evidence>
<evidence type="ECO:0000313" key="1">
    <source>
        <dbReference type="Proteomes" id="UP000887564"/>
    </source>
</evidence>
<dbReference type="WBParaSite" id="PEQ_0000508601-mRNA-1">
    <property type="protein sequence ID" value="PEQ_0000508601-mRNA-1"/>
    <property type="gene ID" value="PEQ_0000508601"/>
</dbReference>
<protein>
    <submittedName>
        <fullName evidence="2">Uncharacterized protein</fullName>
    </submittedName>
</protein>
<accession>A0A914REM8</accession>
<proteinExistence type="predicted"/>
<dbReference type="Proteomes" id="UP000887564">
    <property type="component" value="Unplaced"/>
</dbReference>
<dbReference type="AlphaFoldDB" id="A0A914REM8"/>